<keyword evidence="2" id="KW-0732">Signal</keyword>
<dbReference type="GO" id="GO:0030246">
    <property type="term" value="F:carbohydrate binding"/>
    <property type="evidence" value="ECO:0007669"/>
    <property type="project" value="UniProtKB-KW"/>
</dbReference>
<keyword evidence="5" id="KW-1185">Reference proteome</keyword>
<dbReference type="InterPro" id="IPR016187">
    <property type="entry name" value="CTDL_fold"/>
</dbReference>
<dbReference type="PROSITE" id="PS50041">
    <property type="entry name" value="C_TYPE_LECTIN_2"/>
    <property type="match status" value="1"/>
</dbReference>
<reference evidence="4" key="1">
    <citation type="submission" date="2021-04" db="EMBL/GenBank/DDBJ databases">
        <authorList>
            <consortium name="Wellcome Sanger Institute Data Sharing"/>
        </authorList>
    </citation>
    <scope>NUCLEOTIDE SEQUENCE [LARGE SCALE GENOMIC DNA]</scope>
</reference>
<evidence type="ECO:0000256" key="1">
    <source>
        <dbReference type="ARBA" id="ARBA00022734"/>
    </source>
</evidence>
<feature type="domain" description="C-type lectin" evidence="3">
    <location>
        <begin position="45"/>
        <end position="155"/>
    </location>
</feature>
<dbReference type="SUPFAM" id="SSF56436">
    <property type="entry name" value="C-type lectin-like"/>
    <property type="match status" value="1"/>
</dbReference>
<dbReference type="InParanoid" id="A0A665TLM7"/>
<dbReference type="InterPro" id="IPR050111">
    <property type="entry name" value="C-type_lectin/snaclec_domain"/>
</dbReference>
<dbReference type="InterPro" id="IPR016186">
    <property type="entry name" value="C-type_lectin-like/link_sf"/>
</dbReference>
<name>A0A665TLM7_ECHNA</name>
<reference evidence="4" key="2">
    <citation type="submission" date="2025-08" db="UniProtKB">
        <authorList>
            <consortium name="Ensembl"/>
        </authorList>
    </citation>
    <scope>IDENTIFICATION</scope>
</reference>
<accession>A0A665TLM7</accession>
<dbReference type="InterPro" id="IPR033989">
    <property type="entry name" value="CD209-like_CTLD"/>
</dbReference>
<dbReference type="Pfam" id="PF00059">
    <property type="entry name" value="Lectin_C"/>
    <property type="match status" value="1"/>
</dbReference>
<evidence type="ECO:0000313" key="5">
    <source>
        <dbReference type="Proteomes" id="UP000472264"/>
    </source>
</evidence>
<dbReference type="InterPro" id="IPR001304">
    <property type="entry name" value="C-type_lectin-like"/>
</dbReference>
<evidence type="ECO:0000256" key="2">
    <source>
        <dbReference type="SAM" id="SignalP"/>
    </source>
</evidence>
<dbReference type="Gene3D" id="3.10.100.10">
    <property type="entry name" value="Mannose-Binding Protein A, subunit A"/>
    <property type="match status" value="1"/>
</dbReference>
<dbReference type="CDD" id="cd03590">
    <property type="entry name" value="CLECT_DC-SIGN_like"/>
    <property type="match status" value="1"/>
</dbReference>
<reference evidence="4" key="3">
    <citation type="submission" date="2025-09" db="UniProtKB">
        <authorList>
            <consortium name="Ensembl"/>
        </authorList>
    </citation>
    <scope>IDENTIFICATION</scope>
</reference>
<dbReference type="PANTHER" id="PTHR22803">
    <property type="entry name" value="MANNOSE, PHOSPHOLIPASE, LECTIN RECEPTOR RELATED"/>
    <property type="match status" value="1"/>
</dbReference>
<proteinExistence type="predicted"/>
<feature type="signal peptide" evidence="2">
    <location>
        <begin position="1"/>
        <end position="27"/>
    </location>
</feature>
<protein>
    <submittedName>
        <fullName evidence="4">Asialoglycoprotein receptor-like 1</fullName>
    </submittedName>
</protein>
<evidence type="ECO:0000313" key="4">
    <source>
        <dbReference type="Ensembl" id="ENSENLP00000003376.1"/>
    </source>
</evidence>
<keyword evidence="1" id="KW-0430">Lectin</keyword>
<dbReference type="Proteomes" id="UP000472264">
    <property type="component" value="Chromosome 9"/>
</dbReference>
<dbReference type="AlphaFoldDB" id="A0A665TLM7"/>
<dbReference type="SMART" id="SM00034">
    <property type="entry name" value="CLECT"/>
    <property type="match status" value="1"/>
</dbReference>
<sequence>QDLTYSWAHSVCLKLLLLFCSLSGSQQWVSNSCAETLCREGWVSFQSKCYLMSTSTVTWSKAESLCQSVRGHLLVLNSVEELDFISNVAEARYSYWIGLVEHEEGHWTWVDGTDFNTTPTYWDEGQPDDWSLRVNGEDCGQLHPSYRNQRKLWNDLEKTMWFFFAKKFSLVTLRRRQRSSTLIHSC</sequence>
<evidence type="ECO:0000259" key="3">
    <source>
        <dbReference type="PROSITE" id="PS50041"/>
    </source>
</evidence>
<feature type="chain" id="PRO_5025619939" evidence="2">
    <location>
        <begin position="28"/>
        <end position="186"/>
    </location>
</feature>
<dbReference type="Ensembl" id="ENSENLT00000003559.1">
    <property type="protein sequence ID" value="ENSENLP00000003376.1"/>
    <property type="gene ID" value="ENSENLG00000001602.1"/>
</dbReference>
<organism evidence="4 5">
    <name type="scientific">Echeneis naucrates</name>
    <name type="common">Live sharksucker</name>
    <dbReference type="NCBI Taxonomy" id="173247"/>
    <lineage>
        <taxon>Eukaryota</taxon>
        <taxon>Metazoa</taxon>
        <taxon>Chordata</taxon>
        <taxon>Craniata</taxon>
        <taxon>Vertebrata</taxon>
        <taxon>Euteleostomi</taxon>
        <taxon>Actinopterygii</taxon>
        <taxon>Neopterygii</taxon>
        <taxon>Teleostei</taxon>
        <taxon>Neoteleostei</taxon>
        <taxon>Acanthomorphata</taxon>
        <taxon>Carangaria</taxon>
        <taxon>Carangiformes</taxon>
        <taxon>Echeneidae</taxon>
        <taxon>Echeneis</taxon>
    </lineage>
</organism>